<sequence length="74" mass="8631">MHKLKRILALLTVIVLVVLYAATLIFALIDSPWAFSMFKACIGMTVILPALLYIYFWIYKILNKDPQDETRNRK</sequence>
<evidence type="ECO:0000313" key="3">
    <source>
        <dbReference type="Proteomes" id="UP000657421"/>
    </source>
</evidence>
<reference evidence="2 3" key="1">
    <citation type="submission" date="2020-08" db="EMBL/GenBank/DDBJ databases">
        <title>Genome public.</title>
        <authorList>
            <person name="Liu C."/>
            <person name="Sun Q."/>
        </authorList>
    </citation>
    <scope>NUCLEOTIDE SEQUENCE [LARGE SCALE GENOMIC DNA]</scope>
    <source>
        <strain evidence="2 3">NSJ-46</strain>
    </source>
</reference>
<proteinExistence type="predicted"/>
<accession>A0ABR7N5V8</accession>
<evidence type="ECO:0000313" key="2">
    <source>
        <dbReference type="EMBL" id="MBC8571781.1"/>
    </source>
</evidence>
<gene>
    <name evidence="2" type="ORF">H8716_01570</name>
</gene>
<dbReference type="Proteomes" id="UP000657421">
    <property type="component" value="Unassembled WGS sequence"/>
</dbReference>
<protein>
    <submittedName>
        <fullName evidence="2">Uncharacterized protein</fullName>
    </submittedName>
</protein>
<keyword evidence="1" id="KW-0812">Transmembrane</keyword>
<dbReference type="RefSeq" id="WP_249306722.1">
    <property type="nucleotide sequence ID" value="NZ_JACRSZ010000001.1"/>
</dbReference>
<dbReference type="EMBL" id="JACRSZ010000001">
    <property type="protein sequence ID" value="MBC8571781.1"/>
    <property type="molecule type" value="Genomic_DNA"/>
</dbReference>
<evidence type="ECO:0000256" key="1">
    <source>
        <dbReference type="SAM" id="Phobius"/>
    </source>
</evidence>
<feature type="transmembrane region" description="Helical" evidence="1">
    <location>
        <begin position="35"/>
        <end position="58"/>
    </location>
</feature>
<keyword evidence="1" id="KW-1133">Transmembrane helix</keyword>
<name>A0ABR7N5V8_9FIRM</name>
<comment type="caution">
    <text evidence="2">The sequence shown here is derived from an EMBL/GenBank/DDBJ whole genome shotgun (WGS) entry which is preliminary data.</text>
</comment>
<organism evidence="2 3">
    <name type="scientific">Jingyaoa shaoxingensis</name>
    <dbReference type="NCBI Taxonomy" id="2763671"/>
    <lineage>
        <taxon>Bacteria</taxon>
        <taxon>Bacillati</taxon>
        <taxon>Bacillota</taxon>
        <taxon>Clostridia</taxon>
        <taxon>Lachnospirales</taxon>
        <taxon>Lachnospiraceae</taxon>
        <taxon>Jingyaoa</taxon>
    </lineage>
</organism>
<keyword evidence="1" id="KW-0472">Membrane</keyword>
<keyword evidence="3" id="KW-1185">Reference proteome</keyword>
<feature type="transmembrane region" description="Helical" evidence="1">
    <location>
        <begin position="7"/>
        <end position="29"/>
    </location>
</feature>